<dbReference type="Proteomes" id="UP001333110">
    <property type="component" value="Unassembled WGS sequence"/>
</dbReference>
<keyword evidence="2" id="KW-1185">Reference proteome</keyword>
<reference evidence="1 2" key="1">
    <citation type="journal article" date="2023" name="J. Hered.">
        <title>Chromosome-level genome of the wood stork (Mycteria americana) provides insight into avian chromosome evolution.</title>
        <authorList>
            <person name="Flamio R. Jr."/>
            <person name="Ramstad K.M."/>
        </authorList>
    </citation>
    <scope>NUCLEOTIDE SEQUENCE [LARGE SCALE GENOMIC DNA]</scope>
    <source>
        <strain evidence="1">JAX WOST 10</strain>
    </source>
</reference>
<gene>
    <name evidence="1" type="ORF">QYF61_013865</name>
</gene>
<comment type="caution">
    <text evidence="1">The sequence shown here is derived from an EMBL/GenBank/DDBJ whole genome shotgun (WGS) entry which is preliminary data.</text>
</comment>
<sequence>MTFNKGKCWILHLGQCNTGGTYRLGDTTLECSPVERDVGALIDGKLNMSQQCVLVTERANHVLKCIKHSIANQLKEVIVPLYSALVWLRLKYFLCSTIYEGYKNIRMCPKEGNKDGERTRGHVYEEQLRISSLFSLEKRRLRGLLIAVYNFLMRELEREVLISSLWSLGKFRLDIRKKFFTERVVKHWNKLPREVIMAPSLAVIKKCLDNALRYTCWGLEGRRGRGPVAGPCTQRCCPGMHQPSQKEEDRSHRRSFSHFPKITAYKSFQTLLHPSISRL</sequence>
<accession>A0AAN7MHQ4</accession>
<evidence type="ECO:0000313" key="1">
    <source>
        <dbReference type="EMBL" id="KAK4806610.1"/>
    </source>
</evidence>
<proteinExistence type="predicted"/>
<name>A0AAN7MHQ4_MYCAM</name>
<organism evidence="1 2">
    <name type="scientific">Mycteria americana</name>
    <name type="common">Wood stork</name>
    <dbReference type="NCBI Taxonomy" id="33587"/>
    <lineage>
        <taxon>Eukaryota</taxon>
        <taxon>Metazoa</taxon>
        <taxon>Chordata</taxon>
        <taxon>Craniata</taxon>
        <taxon>Vertebrata</taxon>
        <taxon>Euteleostomi</taxon>
        <taxon>Archelosauria</taxon>
        <taxon>Archosauria</taxon>
        <taxon>Dinosauria</taxon>
        <taxon>Saurischia</taxon>
        <taxon>Theropoda</taxon>
        <taxon>Coelurosauria</taxon>
        <taxon>Aves</taxon>
        <taxon>Neognathae</taxon>
        <taxon>Neoaves</taxon>
        <taxon>Aequornithes</taxon>
        <taxon>Ciconiiformes</taxon>
        <taxon>Ciconiidae</taxon>
        <taxon>Mycteria</taxon>
    </lineage>
</organism>
<dbReference type="PANTHER" id="PTHR33332">
    <property type="entry name" value="REVERSE TRANSCRIPTASE DOMAIN-CONTAINING PROTEIN"/>
    <property type="match status" value="1"/>
</dbReference>
<protein>
    <submittedName>
        <fullName evidence="1">Uncharacterized protein</fullName>
    </submittedName>
</protein>
<dbReference type="AlphaFoldDB" id="A0AAN7MHQ4"/>
<dbReference type="EMBL" id="JAUNZN010000037">
    <property type="protein sequence ID" value="KAK4806610.1"/>
    <property type="molecule type" value="Genomic_DNA"/>
</dbReference>
<evidence type="ECO:0000313" key="2">
    <source>
        <dbReference type="Proteomes" id="UP001333110"/>
    </source>
</evidence>